<keyword evidence="3" id="KW-1185">Reference proteome</keyword>
<keyword evidence="1" id="KW-0812">Transmembrane</keyword>
<reference evidence="2 3" key="1">
    <citation type="submission" date="2019-02" db="EMBL/GenBank/DDBJ databases">
        <title>Genomic Encyclopedia of Type Strains, Phase IV (KMG-IV): sequencing the most valuable type-strain genomes for metagenomic binning, comparative biology and taxonomic classification.</title>
        <authorList>
            <person name="Goeker M."/>
        </authorList>
    </citation>
    <scope>NUCLEOTIDE SEQUENCE [LARGE SCALE GENOMIC DNA]</scope>
    <source>
        <strain evidence="2 3">DSM 101727</strain>
    </source>
</reference>
<evidence type="ECO:0000313" key="3">
    <source>
        <dbReference type="Proteomes" id="UP000294257"/>
    </source>
</evidence>
<evidence type="ECO:0000313" key="2">
    <source>
        <dbReference type="EMBL" id="RZS41336.1"/>
    </source>
</evidence>
<protein>
    <submittedName>
        <fullName evidence="2">Uncharacterized protein</fullName>
    </submittedName>
</protein>
<dbReference type="Proteomes" id="UP000294257">
    <property type="component" value="Unassembled WGS sequence"/>
</dbReference>
<evidence type="ECO:0000256" key="1">
    <source>
        <dbReference type="SAM" id="Phobius"/>
    </source>
</evidence>
<organism evidence="2 3">
    <name type="scientific">Herbihabitans rhizosphaerae</name>
    <dbReference type="NCBI Taxonomy" id="1872711"/>
    <lineage>
        <taxon>Bacteria</taxon>
        <taxon>Bacillati</taxon>
        <taxon>Actinomycetota</taxon>
        <taxon>Actinomycetes</taxon>
        <taxon>Pseudonocardiales</taxon>
        <taxon>Pseudonocardiaceae</taxon>
        <taxon>Herbihabitans</taxon>
    </lineage>
</organism>
<dbReference type="EMBL" id="SGWQ01000003">
    <property type="protein sequence ID" value="RZS41336.1"/>
    <property type="molecule type" value="Genomic_DNA"/>
</dbReference>
<comment type="caution">
    <text evidence="2">The sequence shown here is derived from an EMBL/GenBank/DDBJ whole genome shotgun (WGS) entry which is preliminary data.</text>
</comment>
<feature type="transmembrane region" description="Helical" evidence="1">
    <location>
        <begin position="30"/>
        <end position="53"/>
    </location>
</feature>
<dbReference type="AlphaFoldDB" id="A0A4Q7KXG0"/>
<sequence>MAPIFVVGFGVLLAIPLFETLPKLDGASPDVTLVFTVSAVVLPANLVGLALLFSSTVRAYCTAVDAHRKSLIEQRRRSR</sequence>
<gene>
    <name evidence="2" type="ORF">EV193_103659</name>
</gene>
<accession>A0A4Q7KXG0</accession>
<name>A0A4Q7KXG0_9PSEU</name>
<dbReference type="RefSeq" id="WP_130344261.1">
    <property type="nucleotide sequence ID" value="NZ_SGWQ01000003.1"/>
</dbReference>
<proteinExistence type="predicted"/>
<keyword evidence="1" id="KW-1133">Transmembrane helix</keyword>
<keyword evidence="1" id="KW-0472">Membrane</keyword>